<evidence type="ECO:0000313" key="1">
    <source>
        <dbReference type="EMBL" id="GLQ67146.1"/>
    </source>
</evidence>
<proteinExistence type="predicted"/>
<evidence type="ECO:0000313" key="2">
    <source>
        <dbReference type="Proteomes" id="UP001156629"/>
    </source>
</evidence>
<keyword evidence="2" id="KW-1185">Reference proteome</keyword>
<evidence type="ECO:0008006" key="3">
    <source>
        <dbReference type="Google" id="ProtNLM"/>
    </source>
</evidence>
<dbReference type="EMBL" id="BSNV01000049">
    <property type="protein sequence ID" value="GLQ67146.1"/>
    <property type="molecule type" value="Genomic_DNA"/>
</dbReference>
<protein>
    <recommendedName>
        <fullName evidence="3">Tail fiber protein</fullName>
    </recommendedName>
</protein>
<organism evidence="1 2">
    <name type="scientific">Gluconobacter kondonii</name>
    <dbReference type="NCBI Taxonomy" id="941463"/>
    <lineage>
        <taxon>Bacteria</taxon>
        <taxon>Pseudomonadati</taxon>
        <taxon>Pseudomonadota</taxon>
        <taxon>Alphaproteobacteria</taxon>
        <taxon>Acetobacterales</taxon>
        <taxon>Acetobacteraceae</taxon>
        <taxon>Gluconobacter</taxon>
    </lineage>
</organism>
<dbReference type="Proteomes" id="UP001156629">
    <property type="component" value="Unassembled WGS sequence"/>
</dbReference>
<reference evidence="2" key="1">
    <citation type="journal article" date="2019" name="Int. J. Syst. Evol. Microbiol.">
        <title>The Global Catalogue of Microorganisms (GCM) 10K type strain sequencing project: providing services to taxonomists for standard genome sequencing and annotation.</title>
        <authorList>
            <consortium name="The Broad Institute Genomics Platform"/>
            <consortium name="The Broad Institute Genome Sequencing Center for Infectious Disease"/>
            <person name="Wu L."/>
            <person name="Ma J."/>
        </authorList>
    </citation>
    <scope>NUCLEOTIDE SEQUENCE [LARGE SCALE GENOMIC DNA]</scope>
    <source>
        <strain evidence="2">NBRC 3266</strain>
    </source>
</reference>
<name>A0ABQ5WUI0_9PROT</name>
<sequence>MEMYAIDNATAATSMPAVSAAGVPGFFTGGNPGAGLAATVVTADWLNIVQQELLGVLAEAGIAPSKNQLNQIALGAQKLGLVRPFSADFAMAVGGYPLNAIVADAATVGLLWISTAGSNTTTPNTDGAAWQIFGWNQFIKQGLSDGALATGNQVYIGLREGVTSGAARIGAKVDETDFGNFAMTGNKTLGLGDWTEQYYTLASGGSKTISLEFDAPLDGYVLVVGSANYSVQNTNQTNLTISVNGTNLSADQVTGSTSMTNHSCVKVSAGPVTVGSYCGTSATNPPNVGHTLSYLYIPA</sequence>
<accession>A0ABQ5WUI0</accession>
<gene>
    <name evidence="1" type="ORF">GCM10007870_27310</name>
</gene>
<comment type="caution">
    <text evidence="1">The sequence shown here is derived from an EMBL/GenBank/DDBJ whole genome shotgun (WGS) entry which is preliminary data.</text>
</comment>